<keyword evidence="1" id="KW-0472">Membrane</keyword>
<organism evidence="2 3">
    <name type="scientific">Orchesella dallaii</name>
    <dbReference type="NCBI Taxonomy" id="48710"/>
    <lineage>
        <taxon>Eukaryota</taxon>
        <taxon>Metazoa</taxon>
        <taxon>Ecdysozoa</taxon>
        <taxon>Arthropoda</taxon>
        <taxon>Hexapoda</taxon>
        <taxon>Collembola</taxon>
        <taxon>Entomobryomorpha</taxon>
        <taxon>Entomobryoidea</taxon>
        <taxon>Orchesellidae</taxon>
        <taxon>Orchesellinae</taxon>
        <taxon>Orchesella</taxon>
    </lineage>
</organism>
<name>A0ABP1Q557_9HEXA</name>
<evidence type="ECO:0000313" key="3">
    <source>
        <dbReference type="Proteomes" id="UP001642540"/>
    </source>
</evidence>
<feature type="transmembrane region" description="Helical" evidence="1">
    <location>
        <begin position="216"/>
        <end position="240"/>
    </location>
</feature>
<reference evidence="2 3" key="1">
    <citation type="submission" date="2024-08" db="EMBL/GenBank/DDBJ databases">
        <authorList>
            <person name="Cucini C."/>
            <person name="Frati F."/>
        </authorList>
    </citation>
    <scope>NUCLEOTIDE SEQUENCE [LARGE SCALE GENOMIC DNA]</scope>
</reference>
<feature type="transmembrane region" description="Helical" evidence="1">
    <location>
        <begin position="106"/>
        <end position="134"/>
    </location>
</feature>
<evidence type="ECO:0008006" key="4">
    <source>
        <dbReference type="Google" id="ProtNLM"/>
    </source>
</evidence>
<evidence type="ECO:0000313" key="2">
    <source>
        <dbReference type="EMBL" id="CAL8087671.1"/>
    </source>
</evidence>
<proteinExistence type="predicted"/>
<gene>
    <name evidence="2" type="ORF">ODALV1_LOCUS6816</name>
</gene>
<feature type="transmembrane region" description="Helical" evidence="1">
    <location>
        <begin position="6"/>
        <end position="26"/>
    </location>
</feature>
<dbReference type="EMBL" id="CAXLJM020000021">
    <property type="protein sequence ID" value="CAL8087671.1"/>
    <property type="molecule type" value="Genomic_DNA"/>
</dbReference>
<feature type="transmembrane region" description="Helical" evidence="1">
    <location>
        <begin position="170"/>
        <end position="196"/>
    </location>
</feature>
<keyword evidence="1" id="KW-1133">Transmembrane helix</keyword>
<dbReference type="Proteomes" id="UP001642540">
    <property type="component" value="Unassembled WGS sequence"/>
</dbReference>
<feature type="transmembrane region" description="Helical" evidence="1">
    <location>
        <begin position="61"/>
        <end position="86"/>
    </location>
</feature>
<keyword evidence="1" id="KW-0812">Transmembrane</keyword>
<accession>A0ABP1Q557</accession>
<keyword evidence="3" id="KW-1185">Reference proteome</keyword>
<protein>
    <recommendedName>
        <fullName evidence="4">Gustatory receptor</fullName>
    </recommendedName>
</protein>
<sequence length="304" mass="34124">MWKVLFFSFVVIGAYMVNVVYFALAFGYREMAMCTKAVFKLPKGFSSLTIKTRAESSLVELVSTGVLVFFFSMTVCLSVGCIFNSLDPIIIFLEEFLEDPLPLRMLSAAVLFIFSCNFIFSLDNYLFLLVFWLTRGVLAELAIKSPQNVLTWIRRGAFGKSLRTHKIIQFLFILINEIGFVAHPGVYSVGFFALIVTGTATVMGPSFLSTSLYTYLFFPGLFCICLSWVLTIASHVVAIYDQSILFKSSWLTEVEGKTARMQLRTCREVKCVLHGMGFLDRPFVTTFMDGVINNIVTLVILIGG</sequence>
<comment type="caution">
    <text evidence="2">The sequence shown here is derived from an EMBL/GenBank/DDBJ whole genome shotgun (WGS) entry which is preliminary data.</text>
</comment>
<evidence type="ECO:0000256" key="1">
    <source>
        <dbReference type="SAM" id="Phobius"/>
    </source>
</evidence>